<dbReference type="PANTHER" id="PTHR33619">
    <property type="entry name" value="POLYSACCHARIDE EXPORT PROTEIN GFCE-RELATED"/>
    <property type="match status" value="1"/>
</dbReference>
<accession>A0A031K0W3</accession>
<proteinExistence type="predicted"/>
<dbReference type="Proteomes" id="UP000094626">
    <property type="component" value="Plasmid pSA1"/>
</dbReference>
<evidence type="ECO:0000313" key="6">
    <source>
        <dbReference type="Proteomes" id="UP000024329"/>
    </source>
</evidence>
<keyword evidence="7" id="KW-1185">Reference proteome</keyword>
<dbReference type="GO" id="GO:0015159">
    <property type="term" value="F:polysaccharide transmembrane transporter activity"/>
    <property type="evidence" value="ECO:0007669"/>
    <property type="project" value="InterPro"/>
</dbReference>
<dbReference type="PANTHER" id="PTHR33619:SF3">
    <property type="entry name" value="POLYSACCHARIDE EXPORT PROTEIN GFCE-RELATED"/>
    <property type="match status" value="1"/>
</dbReference>
<evidence type="ECO:0000259" key="3">
    <source>
        <dbReference type="Pfam" id="PF10531"/>
    </source>
</evidence>
<dbReference type="Gene3D" id="3.10.560.10">
    <property type="entry name" value="Outer membrane lipoprotein wza domain like"/>
    <property type="match status" value="1"/>
</dbReference>
<geneLocation type="plasmid" evidence="4 7">
    <name>pSA1</name>
</geneLocation>
<dbReference type="AlphaFoldDB" id="A0A031K0W3"/>
<evidence type="ECO:0000313" key="7">
    <source>
        <dbReference type="Proteomes" id="UP000094626"/>
    </source>
</evidence>
<feature type="domain" description="Soluble ligand binding" evidence="3">
    <location>
        <begin position="127"/>
        <end position="178"/>
    </location>
</feature>
<dbReference type="EMBL" id="JFYZ01000005">
    <property type="protein sequence ID" value="EZP82835.1"/>
    <property type="molecule type" value="Genomic_DNA"/>
</dbReference>
<reference evidence="4" key="2">
    <citation type="submission" date="2016-08" db="EMBL/GenBank/DDBJ databases">
        <authorList>
            <person name="Seilhamer J.J."/>
        </authorList>
    </citation>
    <scope>NUCLEOTIDE SEQUENCE [LARGE SCALE GENOMIC DNA]</scope>
    <source>
        <strain evidence="4">SA1</strain>
        <plasmid evidence="4">pSA1</plasmid>
    </source>
</reference>
<keyword evidence="4" id="KW-0614">Plasmid</keyword>
<dbReference type="Pfam" id="PF10531">
    <property type="entry name" value="SLBB"/>
    <property type="match status" value="1"/>
</dbReference>
<dbReference type="Pfam" id="PF02563">
    <property type="entry name" value="Poly_export"/>
    <property type="match status" value="1"/>
</dbReference>
<feature type="domain" description="Polysaccharide export protein N-terminal" evidence="2">
    <location>
        <begin position="46"/>
        <end position="121"/>
    </location>
</feature>
<evidence type="ECO:0000313" key="4">
    <source>
        <dbReference type="EMBL" id="AOR78977.1"/>
    </source>
</evidence>
<evidence type="ECO:0000313" key="5">
    <source>
        <dbReference type="EMBL" id="EZP82835.1"/>
    </source>
</evidence>
<evidence type="ECO:0000256" key="1">
    <source>
        <dbReference type="ARBA" id="ARBA00022729"/>
    </source>
</evidence>
<evidence type="ECO:0000259" key="2">
    <source>
        <dbReference type="Pfam" id="PF02563"/>
    </source>
</evidence>
<keyword evidence="1" id="KW-0732">Signal</keyword>
<reference evidence="5 6" key="1">
    <citation type="submission" date="2014-03" db="EMBL/GenBank/DDBJ databases">
        <title>Whole genome sequence of Novosphingobium resinovorum KF1.</title>
        <authorList>
            <person name="Gan H.M."/>
            <person name="Gan H.Y."/>
            <person name="Chew T.H."/>
            <person name="Savka M.A."/>
        </authorList>
    </citation>
    <scope>NUCLEOTIDE SEQUENCE [LARGE SCALE GENOMIC DNA]</scope>
    <source>
        <strain evidence="5 6">KF1</strain>
    </source>
</reference>
<dbReference type="InterPro" id="IPR003715">
    <property type="entry name" value="Poly_export_N"/>
</dbReference>
<dbReference type="Gene3D" id="3.30.1950.10">
    <property type="entry name" value="wza like domain"/>
    <property type="match status" value="1"/>
</dbReference>
<reference evidence="7" key="3">
    <citation type="journal article" date="2017" name="J. Biotechnol.">
        <title>Complete genome sequence of Novosphingobium resinovorum SA1, a versatile xenobiotic-degrading bacterium capable of utilizing sulfanilic acid.</title>
        <authorList>
            <person name="Hegedus B."/>
            <person name="Kos P.B."/>
            <person name="Balint B."/>
            <person name="Maroti G."/>
            <person name="Gan H.M."/>
            <person name="Perei K."/>
            <person name="Rakhely G."/>
        </authorList>
    </citation>
    <scope>NUCLEOTIDE SEQUENCE [LARGE SCALE GENOMIC DNA]</scope>
    <source>
        <strain evidence="7">SA1</strain>
    </source>
</reference>
<sequence>MIQELFRPRTRRSTHISAALLATVLAAGCATQNYPLVDVSEANARASQGMRLDAGDKVRVTVFDEPTLTGEYEIGTAGAVTMPLIADVAAAGSTPDQMAGAITAKLTQGGYVLNPHVAVDVMSYRPFYILGEVGKPGEYTYAGQMSLLQAIAKAGGFTPRANKATVVVLRKSWGGGRKVVVGDPALIIMPGDTITVNESML</sequence>
<gene>
    <name evidence="4" type="ORF">BES08_18935</name>
    <name evidence="5" type="ORF">BV97_01759</name>
</gene>
<dbReference type="KEGG" id="nre:BES08_18935"/>
<dbReference type="eggNOG" id="COG1596">
    <property type="taxonomic scope" value="Bacteria"/>
</dbReference>
<organism evidence="5 6">
    <name type="scientific">Novosphingobium resinovorum</name>
    <dbReference type="NCBI Taxonomy" id="158500"/>
    <lineage>
        <taxon>Bacteria</taxon>
        <taxon>Pseudomonadati</taxon>
        <taxon>Pseudomonadota</taxon>
        <taxon>Alphaproteobacteria</taxon>
        <taxon>Sphingomonadales</taxon>
        <taxon>Sphingomonadaceae</taxon>
        <taxon>Novosphingobium</taxon>
    </lineage>
</organism>
<dbReference type="Proteomes" id="UP000024329">
    <property type="component" value="Unassembled WGS sequence"/>
</dbReference>
<protein>
    <submittedName>
        <fullName evidence="5">Polysaccharide export protein</fullName>
    </submittedName>
    <submittedName>
        <fullName evidence="4">Sugar ABC transporter substrate-binding protein</fullName>
    </submittedName>
</protein>
<dbReference type="PATRIC" id="fig|158500.4.peg.1803"/>
<dbReference type="RefSeq" id="WP_051586778.1">
    <property type="nucleotide sequence ID" value="NZ_CP017076.1"/>
</dbReference>
<dbReference type="OrthoDB" id="197007at2"/>
<dbReference type="InterPro" id="IPR019554">
    <property type="entry name" value="Soluble_ligand-bd"/>
</dbReference>
<dbReference type="EMBL" id="CP017076">
    <property type="protein sequence ID" value="AOR78977.1"/>
    <property type="molecule type" value="Genomic_DNA"/>
</dbReference>
<dbReference type="PROSITE" id="PS51257">
    <property type="entry name" value="PROKAR_LIPOPROTEIN"/>
    <property type="match status" value="1"/>
</dbReference>
<name>A0A031K0W3_9SPHN</name>
<dbReference type="InterPro" id="IPR049712">
    <property type="entry name" value="Poly_export"/>
</dbReference>